<comment type="caution">
    <text evidence="1">The sequence shown here is derived from an EMBL/GenBank/DDBJ whole genome shotgun (WGS) entry which is preliminary data.</text>
</comment>
<sequence length="83" mass="9428">MAKFRATDLIFPRSFPVQSFGEKSSVWSVQSPKLTAVVVQNGPQRIKCEIPALWTKASWTKLHPSIFKNRDRKLDMKQAVIVG</sequence>
<accession>A0ABR0FZV8</accession>
<gene>
    <name evidence="1" type="ORF">QC761_0017030</name>
</gene>
<evidence type="ECO:0000313" key="1">
    <source>
        <dbReference type="EMBL" id="KAK4649019.1"/>
    </source>
</evidence>
<protein>
    <submittedName>
        <fullName evidence="1">Uncharacterized protein</fullName>
    </submittedName>
</protein>
<dbReference type="Proteomes" id="UP001322138">
    <property type="component" value="Unassembled WGS sequence"/>
</dbReference>
<name>A0ABR0FZV8_9PEZI</name>
<keyword evidence="2" id="KW-1185">Reference proteome</keyword>
<dbReference type="GeneID" id="87891106"/>
<dbReference type="RefSeq" id="XP_062737994.1">
    <property type="nucleotide sequence ID" value="XM_062872028.1"/>
</dbReference>
<reference evidence="1 2" key="1">
    <citation type="journal article" date="2023" name="bioRxiv">
        <title>High-quality genome assemblies of four members of thePodospora anserinaspecies complex.</title>
        <authorList>
            <person name="Ament-Velasquez S.L."/>
            <person name="Vogan A.A."/>
            <person name="Wallerman O."/>
            <person name="Hartmann F."/>
            <person name="Gautier V."/>
            <person name="Silar P."/>
            <person name="Giraud T."/>
            <person name="Johannesson H."/>
        </authorList>
    </citation>
    <scope>NUCLEOTIDE SEQUENCE [LARGE SCALE GENOMIC DNA]</scope>
    <source>
        <strain evidence="1 2">CBS 112042</strain>
    </source>
</reference>
<dbReference type="EMBL" id="JAFFGZ010000001">
    <property type="protein sequence ID" value="KAK4649019.1"/>
    <property type="molecule type" value="Genomic_DNA"/>
</dbReference>
<organism evidence="1 2">
    <name type="scientific">Podospora bellae-mahoneyi</name>
    <dbReference type="NCBI Taxonomy" id="2093777"/>
    <lineage>
        <taxon>Eukaryota</taxon>
        <taxon>Fungi</taxon>
        <taxon>Dikarya</taxon>
        <taxon>Ascomycota</taxon>
        <taxon>Pezizomycotina</taxon>
        <taxon>Sordariomycetes</taxon>
        <taxon>Sordariomycetidae</taxon>
        <taxon>Sordariales</taxon>
        <taxon>Podosporaceae</taxon>
        <taxon>Podospora</taxon>
    </lineage>
</organism>
<evidence type="ECO:0000313" key="2">
    <source>
        <dbReference type="Proteomes" id="UP001322138"/>
    </source>
</evidence>
<proteinExistence type="predicted"/>